<dbReference type="InterPro" id="IPR020846">
    <property type="entry name" value="MFS_dom"/>
</dbReference>
<keyword evidence="6 7" id="KW-0472">Membrane</keyword>
<accession>A0A4Q9DDB6</accession>
<dbReference type="InterPro" id="IPR011701">
    <property type="entry name" value="MFS"/>
</dbReference>
<keyword evidence="3" id="KW-1003">Cell membrane</keyword>
<evidence type="ECO:0000256" key="2">
    <source>
        <dbReference type="ARBA" id="ARBA00022448"/>
    </source>
</evidence>
<dbReference type="CDD" id="cd17321">
    <property type="entry name" value="MFS_MMR_MDR_like"/>
    <property type="match status" value="1"/>
</dbReference>
<feature type="transmembrane region" description="Helical" evidence="7">
    <location>
        <begin position="12"/>
        <end position="36"/>
    </location>
</feature>
<reference evidence="9 10" key="1">
    <citation type="submission" date="2019-02" db="EMBL/GenBank/DDBJ databases">
        <title>Paenibacillus sp. nov., isolated from surface-sterilized tissue of Thalictrum simplex L.</title>
        <authorList>
            <person name="Tuo L."/>
        </authorList>
    </citation>
    <scope>NUCLEOTIDE SEQUENCE [LARGE SCALE GENOMIC DNA]</scope>
    <source>
        <strain evidence="9 10">N2SHLJ1</strain>
    </source>
</reference>
<organism evidence="9 10">
    <name type="scientific">Paenibacillus thalictri</name>
    <dbReference type="NCBI Taxonomy" id="2527873"/>
    <lineage>
        <taxon>Bacteria</taxon>
        <taxon>Bacillati</taxon>
        <taxon>Bacillota</taxon>
        <taxon>Bacilli</taxon>
        <taxon>Bacillales</taxon>
        <taxon>Paenibacillaceae</taxon>
        <taxon>Paenibacillus</taxon>
    </lineage>
</organism>
<feature type="transmembrane region" description="Helical" evidence="7">
    <location>
        <begin position="436"/>
        <end position="457"/>
    </location>
</feature>
<feature type="transmembrane region" description="Helical" evidence="7">
    <location>
        <begin position="198"/>
        <end position="216"/>
    </location>
</feature>
<feature type="domain" description="Major facilitator superfamily (MFS) profile" evidence="8">
    <location>
        <begin position="11"/>
        <end position="458"/>
    </location>
</feature>
<evidence type="ECO:0000313" key="10">
    <source>
        <dbReference type="Proteomes" id="UP000293142"/>
    </source>
</evidence>
<feature type="transmembrane region" description="Helical" evidence="7">
    <location>
        <begin position="42"/>
        <end position="65"/>
    </location>
</feature>
<keyword evidence="4 7" id="KW-0812">Transmembrane</keyword>
<feature type="transmembrane region" description="Helical" evidence="7">
    <location>
        <begin position="102"/>
        <end position="124"/>
    </location>
</feature>
<dbReference type="RefSeq" id="WP_131018590.1">
    <property type="nucleotide sequence ID" value="NZ_SIRE01000041.1"/>
</dbReference>
<feature type="transmembrane region" description="Helical" evidence="7">
    <location>
        <begin position="136"/>
        <end position="162"/>
    </location>
</feature>
<feature type="transmembrane region" description="Helical" evidence="7">
    <location>
        <begin position="392"/>
        <end position="416"/>
    </location>
</feature>
<dbReference type="PANTHER" id="PTHR42718:SF46">
    <property type="entry name" value="BLR6921 PROTEIN"/>
    <property type="match status" value="1"/>
</dbReference>
<keyword evidence="10" id="KW-1185">Reference proteome</keyword>
<dbReference type="PANTHER" id="PTHR42718">
    <property type="entry name" value="MAJOR FACILITATOR SUPERFAMILY MULTIDRUG TRANSPORTER MFSC"/>
    <property type="match status" value="1"/>
</dbReference>
<evidence type="ECO:0000256" key="5">
    <source>
        <dbReference type="ARBA" id="ARBA00022989"/>
    </source>
</evidence>
<dbReference type="Pfam" id="PF07690">
    <property type="entry name" value="MFS_1"/>
    <property type="match status" value="1"/>
</dbReference>
<feature type="transmembrane region" description="Helical" evidence="7">
    <location>
        <begin position="168"/>
        <end position="186"/>
    </location>
</feature>
<keyword evidence="5 7" id="KW-1133">Transmembrane helix</keyword>
<feature type="transmembrane region" description="Helical" evidence="7">
    <location>
        <begin position="265"/>
        <end position="285"/>
    </location>
</feature>
<evidence type="ECO:0000256" key="3">
    <source>
        <dbReference type="ARBA" id="ARBA00022475"/>
    </source>
</evidence>
<dbReference type="AlphaFoldDB" id="A0A4Q9DDB6"/>
<evidence type="ECO:0000256" key="1">
    <source>
        <dbReference type="ARBA" id="ARBA00004651"/>
    </source>
</evidence>
<feature type="transmembrane region" description="Helical" evidence="7">
    <location>
        <begin position="77"/>
        <end position="96"/>
    </location>
</feature>
<dbReference type="Proteomes" id="UP000293142">
    <property type="component" value="Unassembled WGS sequence"/>
</dbReference>
<feature type="transmembrane region" description="Helical" evidence="7">
    <location>
        <begin position="297"/>
        <end position="318"/>
    </location>
</feature>
<dbReference type="SUPFAM" id="SSF103473">
    <property type="entry name" value="MFS general substrate transporter"/>
    <property type="match status" value="1"/>
</dbReference>
<protein>
    <submittedName>
        <fullName evidence="9">MFS transporter</fullName>
    </submittedName>
</protein>
<dbReference type="GO" id="GO:0005886">
    <property type="term" value="C:plasma membrane"/>
    <property type="evidence" value="ECO:0007669"/>
    <property type="project" value="UniProtKB-SubCell"/>
</dbReference>
<dbReference type="InterPro" id="IPR036259">
    <property type="entry name" value="MFS_trans_sf"/>
</dbReference>
<sequence>MSKSKRNPNAILAIILASTMMVVMDVSIVTTSLPVIHKQFGFSPVGLSWVVNVYSLVFGGLLLLSSRAGDLFGRRRMFMVGLSIFTFASLAIGLAQSAEMLIIFRAIQGLGASILSPATLALLTENFKEGHERTRVLALYGTIVGIATSVGLVLGGIVTSLISWRVAFFLNVPIGLITLWATPRFIAKTQSYKGKLDVIGAILSVFGMSSLVYGIVHAADTSWSNSVTVMMLAVGVVLLAVFVVNEWRARQPIMPLRLFQHRGRAASYAARTLYLGVMISFWFFITQYLQVVKGFSPILTGVAFLPMTLANFFAALYIPRLTRRIGNPLIITLGVGVTVVGMFWISQITPSSSYLLMFALPLILLGIGQGLSQGPLTAEGLAGVYDRDAGAASGITYVASQLGAAFGLAILVAIFAAASTSTLSGNALLTHQISAALFGAGIILVASLFIVVVWIVFRRERLNNTEIDEEYTK</sequence>
<dbReference type="Gene3D" id="1.20.1250.20">
    <property type="entry name" value="MFS general substrate transporter like domains"/>
    <property type="match status" value="1"/>
</dbReference>
<evidence type="ECO:0000256" key="6">
    <source>
        <dbReference type="ARBA" id="ARBA00023136"/>
    </source>
</evidence>
<gene>
    <name evidence="9" type="ORF">EYB31_36940</name>
</gene>
<proteinExistence type="predicted"/>
<feature type="transmembrane region" description="Helical" evidence="7">
    <location>
        <begin position="325"/>
        <end position="345"/>
    </location>
</feature>
<dbReference type="EMBL" id="SIRE01000041">
    <property type="protein sequence ID" value="TBL69083.1"/>
    <property type="molecule type" value="Genomic_DNA"/>
</dbReference>
<comment type="caution">
    <text evidence="9">The sequence shown here is derived from an EMBL/GenBank/DDBJ whole genome shotgun (WGS) entry which is preliminary data.</text>
</comment>
<evidence type="ECO:0000259" key="8">
    <source>
        <dbReference type="PROSITE" id="PS50850"/>
    </source>
</evidence>
<comment type="subcellular location">
    <subcellularLocation>
        <location evidence="1">Cell membrane</location>
        <topology evidence="1">Multi-pass membrane protein</topology>
    </subcellularLocation>
</comment>
<dbReference type="GO" id="GO:0022857">
    <property type="term" value="F:transmembrane transporter activity"/>
    <property type="evidence" value="ECO:0007669"/>
    <property type="project" value="InterPro"/>
</dbReference>
<evidence type="ECO:0000256" key="4">
    <source>
        <dbReference type="ARBA" id="ARBA00022692"/>
    </source>
</evidence>
<dbReference type="PROSITE" id="PS50850">
    <property type="entry name" value="MFS"/>
    <property type="match status" value="1"/>
</dbReference>
<name>A0A4Q9DDB6_9BACL</name>
<feature type="transmembrane region" description="Helical" evidence="7">
    <location>
        <begin position="222"/>
        <end position="244"/>
    </location>
</feature>
<keyword evidence="2" id="KW-0813">Transport</keyword>
<dbReference type="Gene3D" id="1.20.1720.10">
    <property type="entry name" value="Multidrug resistance protein D"/>
    <property type="match status" value="1"/>
</dbReference>
<evidence type="ECO:0000256" key="7">
    <source>
        <dbReference type="SAM" id="Phobius"/>
    </source>
</evidence>
<dbReference type="OrthoDB" id="2414439at2"/>
<evidence type="ECO:0000313" key="9">
    <source>
        <dbReference type="EMBL" id="TBL69083.1"/>
    </source>
</evidence>